<dbReference type="GO" id="GO:0003676">
    <property type="term" value="F:nucleic acid binding"/>
    <property type="evidence" value="ECO:0007669"/>
    <property type="project" value="InterPro"/>
</dbReference>
<keyword evidence="6" id="KW-1185">Reference proteome</keyword>
<accession>A0A318S356</accession>
<keyword evidence="2" id="KW-0378">Hydrolase</keyword>
<evidence type="ECO:0000259" key="4">
    <source>
        <dbReference type="SMART" id="SM00479"/>
    </source>
</evidence>
<evidence type="ECO:0000256" key="3">
    <source>
        <dbReference type="ARBA" id="ARBA00022839"/>
    </source>
</evidence>
<dbReference type="PANTHER" id="PTHR30231">
    <property type="entry name" value="DNA POLYMERASE III SUBUNIT EPSILON"/>
    <property type="match status" value="1"/>
</dbReference>
<evidence type="ECO:0000313" key="5">
    <source>
        <dbReference type="EMBL" id="PYE51855.1"/>
    </source>
</evidence>
<evidence type="ECO:0000313" key="6">
    <source>
        <dbReference type="Proteomes" id="UP000248326"/>
    </source>
</evidence>
<dbReference type="CDD" id="cd06127">
    <property type="entry name" value="DEDDh"/>
    <property type="match status" value="1"/>
</dbReference>
<dbReference type="InterPro" id="IPR013520">
    <property type="entry name" value="Ribonucl_H"/>
</dbReference>
<dbReference type="GO" id="GO:0008408">
    <property type="term" value="F:3'-5' exonuclease activity"/>
    <property type="evidence" value="ECO:0007669"/>
    <property type="project" value="TreeGrafter"/>
</dbReference>
<gene>
    <name evidence="5" type="ORF">DES52_11456</name>
</gene>
<dbReference type="PANTHER" id="PTHR30231:SF4">
    <property type="entry name" value="PROTEIN NEN2"/>
    <property type="match status" value="1"/>
</dbReference>
<dbReference type="Proteomes" id="UP000248326">
    <property type="component" value="Unassembled WGS sequence"/>
</dbReference>
<dbReference type="OrthoDB" id="9803913at2"/>
<dbReference type="InterPro" id="IPR036397">
    <property type="entry name" value="RNaseH_sf"/>
</dbReference>
<dbReference type="Pfam" id="PF00929">
    <property type="entry name" value="RNase_T"/>
    <property type="match status" value="1"/>
</dbReference>
<dbReference type="SMART" id="SM00479">
    <property type="entry name" value="EXOIII"/>
    <property type="match status" value="1"/>
</dbReference>
<evidence type="ECO:0000256" key="2">
    <source>
        <dbReference type="ARBA" id="ARBA00022801"/>
    </source>
</evidence>
<organism evidence="5 6">
    <name type="scientific">Deinococcus yavapaiensis KR-236</name>
    <dbReference type="NCBI Taxonomy" id="694435"/>
    <lineage>
        <taxon>Bacteria</taxon>
        <taxon>Thermotogati</taxon>
        <taxon>Deinococcota</taxon>
        <taxon>Deinococci</taxon>
        <taxon>Deinococcales</taxon>
        <taxon>Deinococcaceae</taxon>
        <taxon>Deinococcus</taxon>
    </lineage>
</organism>
<proteinExistence type="predicted"/>
<keyword evidence="1" id="KW-0540">Nuclease</keyword>
<dbReference type="RefSeq" id="WP_110887884.1">
    <property type="nucleotide sequence ID" value="NZ_QJSX01000014.1"/>
</dbReference>
<dbReference type="AlphaFoldDB" id="A0A318S356"/>
<reference evidence="5 6" key="1">
    <citation type="submission" date="2018-06" db="EMBL/GenBank/DDBJ databases">
        <title>Genomic Encyclopedia of Type Strains, Phase IV (KMG-IV): sequencing the most valuable type-strain genomes for metagenomic binning, comparative biology and taxonomic classification.</title>
        <authorList>
            <person name="Goeker M."/>
        </authorList>
    </citation>
    <scope>NUCLEOTIDE SEQUENCE [LARGE SCALE GENOMIC DNA]</scope>
    <source>
        <strain evidence="5 6">DSM 18048</strain>
    </source>
</reference>
<keyword evidence="3" id="KW-0269">Exonuclease</keyword>
<dbReference type="Gene3D" id="3.30.420.10">
    <property type="entry name" value="Ribonuclease H-like superfamily/Ribonuclease H"/>
    <property type="match status" value="1"/>
</dbReference>
<evidence type="ECO:0000256" key="1">
    <source>
        <dbReference type="ARBA" id="ARBA00022722"/>
    </source>
</evidence>
<name>A0A318S356_9DEIO</name>
<sequence length="187" mass="20225">MAKIVFVDTETGGSRPETHSLLTIGLVTLNTRSLDVTTPLLIRVKHEVYHVNAEAMEVNGIDLKEHHALAVAPEEAAEAVRVYLRGDKGRRVMIGGHNVAFDERFLRALVPDWRSLVLGATVDTKATAQFLLHAGALSNVGGTRLEDLAARFDIPLRPHDALEDAVATARVYAAFLELLRSSAVAGG</sequence>
<dbReference type="SUPFAM" id="SSF53098">
    <property type="entry name" value="Ribonuclease H-like"/>
    <property type="match status" value="1"/>
</dbReference>
<feature type="domain" description="Exonuclease" evidence="4">
    <location>
        <begin position="3"/>
        <end position="181"/>
    </location>
</feature>
<protein>
    <submittedName>
        <fullName evidence="5">DNA polymerase-3 subunit epsilon/ribonuclease T</fullName>
    </submittedName>
</protein>
<comment type="caution">
    <text evidence="5">The sequence shown here is derived from an EMBL/GenBank/DDBJ whole genome shotgun (WGS) entry which is preliminary data.</text>
</comment>
<dbReference type="EMBL" id="QJSX01000014">
    <property type="protein sequence ID" value="PYE51855.1"/>
    <property type="molecule type" value="Genomic_DNA"/>
</dbReference>
<dbReference type="InterPro" id="IPR012337">
    <property type="entry name" value="RNaseH-like_sf"/>
</dbReference>